<evidence type="ECO:0000256" key="1">
    <source>
        <dbReference type="SAM" id="MobiDB-lite"/>
    </source>
</evidence>
<feature type="region of interest" description="Disordered" evidence="1">
    <location>
        <begin position="63"/>
        <end position="96"/>
    </location>
</feature>
<sequence>CITSPKRTVILKTNPQIDHDSLSSTSNDTSSASDDFYNLTQVSELNVQAQTSKTVRSNKYIPADEARPKTRKHSVRRTSSTHYDETDTDDYMNSTIDSGIDEKAKSIIPGMKRKIEEDPSSNTTSVKSRTCYFRKVKEACVVGKLPCLADVRSTLYRTRLETLPVLPKSVEQLQIPTSMAVTINQQQFLIYHMNKNIVVYGSPTGLQTLQQNSHWNTDGTFKTAPIIKKLGLVRDCKKEEITREIANITSLPLLPTNELNNSMELAIDTLSNTDDKYIKLADYAITTYISEKFNIQFWNLYDTIGVRPRTNNHVQGWQCAQNSDKSNVRFAHIEYLDRKKLVSLNSSDTVDDICDKILGAFKLDRNKFYVNIKLDDDGFKDYAEFDSLDFLPNRHTKYVGFQITEKQYETISACNHNTRANDYRDNDDCEGLEDLLLSLESMLRDVQI</sequence>
<evidence type="ECO:0000313" key="4">
    <source>
        <dbReference type="Proteomes" id="UP000663829"/>
    </source>
</evidence>
<accession>A0A815D508</accession>
<organism evidence="2 4">
    <name type="scientific">Didymodactylos carnosus</name>
    <dbReference type="NCBI Taxonomy" id="1234261"/>
    <lineage>
        <taxon>Eukaryota</taxon>
        <taxon>Metazoa</taxon>
        <taxon>Spiralia</taxon>
        <taxon>Gnathifera</taxon>
        <taxon>Rotifera</taxon>
        <taxon>Eurotatoria</taxon>
        <taxon>Bdelloidea</taxon>
        <taxon>Philodinida</taxon>
        <taxon>Philodinidae</taxon>
        <taxon>Didymodactylos</taxon>
    </lineage>
</organism>
<evidence type="ECO:0000313" key="3">
    <source>
        <dbReference type="EMBL" id="CAF4100393.1"/>
    </source>
</evidence>
<reference evidence="2" key="1">
    <citation type="submission" date="2021-02" db="EMBL/GenBank/DDBJ databases">
        <authorList>
            <person name="Nowell W R."/>
        </authorList>
    </citation>
    <scope>NUCLEOTIDE SEQUENCE</scope>
</reference>
<name>A0A815D508_9BILA</name>
<protein>
    <submittedName>
        <fullName evidence="2">Uncharacterized protein</fullName>
    </submittedName>
</protein>
<dbReference type="OrthoDB" id="10029846at2759"/>
<dbReference type="EMBL" id="CAJNOQ010012117">
    <property type="protein sequence ID" value="CAF1292343.1"/>
    <property type="molecule type" value="Genomic_DNA"/>
</dbReference>
<dbReference type="Proteomes" id="UP000663829">
    <property type="component" value="Unassembled WGS sequence"/>
</dbReference>
<dbReference type="AlphaFoldDB" id="A0A815D508"/>
<dbReference type="EMBL" id="CAJOBC010033386">
    <property type="protein sequence ID" value="CAF4100393.1"/>
    <property type="molecule type" value="Genomic_DNA"/>
</dbReference>
<dbReference type="Proteomes" id="UP000681722">
    <property type="component" value="Unassembled WGS sequence"/>
</dbReference>
<keyword evidence="4" id="KW-1185">Reference proteome</keyword>
<gene>
    <name evidence="2" type="ORF">GPM918_LOCUS28102</name>
    <name evidence="3" type="ORF">SRO942_LOCUS28557</name>
</gene>
<evidence type="ECO:0000313" key="2">
    <source>
        <dbReference type="EMBL" id="CAF1292343.1"/>
    </source>
</evidence>
<proteinExistence type="predicted"/>
<feature type="non-terminal residue" evidence="2">
    <location>
        <position position="448"/>
    </location>
</feature>
<comment type="caution">
    <text evidence="2">The sequence shown here is derived from an EMBL/GenBank/DDBJ whole genome shotgun (WGS) entry which is preliminary data.</text>
</comment>